<feature type="chain" id="PRO_5020793781" description="Transporter" evidence="1">
    <location>
        <begin position="22"/>
        <end position="160"/>
    </location>
</feature>
<dbReference type="OrthoDB" id="9809066at2"/>
<keyword evidence="1" id="KW-0732">Signal</keyword>
<organism evidence="2 3">
    <name type="scientific">Dankookia rubra</name>
    <dbReference type="NCBI Taxonomy" id="1442381"/>
    <lineage>
        <taxon>Bacteria</taxon>
        <taxon>Pseudomonadati</taxon>
        <taxon>Pseudomonadota</taxon>
        <taxon>Alphaproteobacteria</taxon>
        <taxon>Acetobacterales</taxon>
        <taxon>Roseomonadaceae</taxon>
        <taxon>Dankookia</taxon>
    </lineage>
</organism>
<dbReference type="RefSeq" id="WP_133293073.1">
    <property type="nucleotide sequence ID" value="NZ_SMSJ01000157.1"/>
</dbReference>
<name>A0A4R5Q581_9PROT</name>
<evidence type="ECO:0000313" key="2">
    <source>
        <dbReference type="EMBL" id="TDH58082.1"/>
    </source>
</evidence>
<evidence type="ECO:0008006" key="4">
    <source>
        <dbReference type="Google" id="ProtNLM"/>
    </source>
</evidence>
<gene>
    <name evidence="2" type="ORF">E2C06_34480</name>
</gene>
<dbReference type="EMBL" id="SMSJ01000157">
    <property type="protein sequence ID" value="TDH58082.1"/>
    <property type="molecule type" value="Genomic_DNA"/>
</dbReference>
<evidence type="ECO:0000256" key="1">
    <source>
        <dbReference type="SAM" id="SignalP"/>
    </source>
</evidence>
<sequence length="160" mass="17303">MRTAGRTACGLAIAGAIAAIASDRAAAQESNSGDLAAKLANPIAALISVPFQSNLDYGGGTGQAFRYTMHFQPVVPLTLSPDWNLILRTVVPLQHIERVFPDHRTGLLRRTDRFGDSLILALAAVGSRPHLECLGSSTDRRQRWCAVSQRAQPTNRRCLL</sequence>
<feature type="signal peptide" evidence="1">
    <location>
        <begin position="1"/>
        <end position="21"/>
    </location>
</feature>
<dbReference type="AlphaFoldDB" id="A0A4R5Q581"/>
<accession>A0A4R5Q581</accession>
<keyword evidence="3" id="KW-1185">Reference proteome</keyword>
<dbReference type="Proteomes" id="UP000295096">
    <property type="component" value="Unassembled WGS sequence"/>
</dbReference>
<protein>
    <recommendedName>
        <fullName evidence="4">Transporter</fullName>
    </recommendedName>
</protein>
<proteinExistence type="predicted"/>
<evidence type="ECO:0000313" key="3">
    <source>
        <dbReference type="Proteomes" id="UP000295096"/>
    </source>
</evidence>
<reference evidence="2 3" key="1">
    <citation type="journal article" date="2016" name="J. Microbiol.">
        <title>Dankookia rubra gen. nov., sp. nov., an alphaproteobacterium isolated from sediment of a shallow stream.</title>
        <authorList>
            <person name="Kim W.H."/>
            <person name="Kim D.H."/>
            <person name="Kang K."/>
            <person name="Ahn T.Y."/>
        </authorList>
    </citation>
    <scope>NUCLEOTIDE SEQUENCE [LARGE SCALE GENOMIC DNA]</scope>
    <source>
        <strain evidence="2 3">JCM30602</strain>
    </source>
</reference>
<comment type="caution">
    <text evidence="2">The sequence shown here is derived from an EMBL/GenBank/DDBJ whole genome shotgun (WGS) entry which is preliminary data.</text>
</comment>